<feature type="domain" description="DUF6879" evidence="1">
    <location>
        <begin position="10"/>
        <end position="172"/>
    </location>
</feature>
<organism evidence="2 3">
    <name type="scientific">Nonomuraea solani</name>
    <dbReference type="NCBI Taxonomy" id="1144553"/>
    <lineage>
        <taxon>Bacteria</taxon>
        <taxon>Bacillati</taxon>
        <taxon>Actinomycetota</taxon>
        <taxon>Actinomycetes</taxon>
        <taxon>Streptosporangiales</taxon>
        <taxon>Streptosporangiaceae</taxon>
        <taxon>Nonomuraea</taxon>
    </lineage>
</organism>
<evidence type="ECO:0000259" key="1">
    <source>
        <dbReference type="Pfam" id="PF21806"/>
    </source>
</evidence>
<dbReference type="InterPro" id="IPR049244">
    <property type="entry name" value="DUF6879"/>
</dbReference>
<reference evidence="2 3" key="1">
    <citation type="submission" date="2016-10" db="EMBL/GenBank/DDBJ databases">
        <authorList>
            <person name="de Groot N.N."/>
        </authorList>
    </citation>
    <scope>NUCLEOTIDE SEQUENCE [LARGE SCALE GENOMIC DNA]</scope>
    <source>
        <strain evidence="2 3">CGMCC 4.7037</strain>
    </source>
</reference>
<dbReference type="Pfam" id="PF21806">
    <property type="entry name" value="DUF6879"/>
    <property type="match status" value="1"/>
</dbReference>
<sequence>MSDRRLTVPEFVASLHGFRHTAFRLEVRDRYNEPDELPVLRRFLDTGEIDGSYMQDWIEEFVPRTDAGERMERVRVVSVPHSDYTRFGLALARYNIQAGEDIRYLQRDQAAELELPTHDFWLIDSTTLLILRFGDDDILLGADLVTDPAVVVMHCHYRDVAQHYAVPWQEYTERDVHLPESP</sequence>
<keyword evidence="3" id="KW-1185">Reference proteome</keyword>
<evidence type="ECO:0000313" key="2">
    <source>
        <dbReference type="EMBL" id="SEH02254.1"/>
    </source>
</evidence>
<dbReference type="RefSeq" id="WP_103963313.1">
    <property type="nucleotide sequence ID" value="NZ_FNVT01000025.1"/>
</dbReference>
<dbReference type="OrthoDB" id="3821358at2"/>
<dbReference type="Proteomes" id="UP000236732">
    <property type="component" value="Unassembled WGS sequence"/>
</dbReference>
<proteinExistence type="predicted"/>
<evidence type="ECO:0000313" key="3">
    <source>
        <dbReference type="Proteomes" id="UP000236732"/>
    </source>
</evidence>
<dbReference type="EMBL" id="FNVT01000025">
    <property type="protein sequence ID" value="SEH02254.1"/>
    <property type="molecule type" value="Genomic_DNA"/>
</dbReference>
<name>A0A1H6EZZ2_9ACTN</name>
<protein>
    <recommendedName>
        <fullName evidence="1">DUF6879 domain-containing protein</fullName>
    </recommendedName>
</protein>
<accession>A0A1H6EZZ2</accession>
<gene>
    <name evidence="2" type="ORF">SAMN05444920_12541</name>
</gene>
<dbReference type="AlphaFoldDB" id="A0A1H6EZZ2"/>